<feature type="region of interest" description="Disordered" evidence="3">
    <location>
        <begin position="803"/>
        <end position="840"/>
    </location>
</feature>
<evidence type="ECO:0000259" key="4">
    <source>
        <dbReference type="PROSITE" id="PS50237"/>
    </source>
</evidence>
<dbReference type="Pfam" id="PF00632">
    <property type="entry name" value="HECT"/>
    <property type="match status" value="1"/>
</dbReference>
<evidence type="ECO:0000313" key="5">
    <source>
        <dbReference type="EMBL" id="SVP89321.1"/>
    </source>
</evidence>
<sequence>MIEELIKKTLGVKFMNLEFNVKMFGTCDKSFHTSSRIPSVRRHFMRRSHFYKLIEHDVFDMLQGLVHVFRDYFYRKILDQCKDTMILFRSSIIHFSTTFDSNSLEYYELVDSNTGGNGVEENSKMNLFSAACDPLYSWQLLFYDPFKKEETGRNELIKVLFTEIIYCMVVSMSSIRYLKLLECVFWILDTLPKHPLCPCNLRLALTNKFTLSLLNFLFLNGTGSPPKLSQVSARITHKVIPSLSVWELEQLLELIMYLGTCAFMRVHSVCNYYSTSDLDMFTNFDHKRHDHTTRLTTANILHSFLTSFVLACEWIDNNFKVSDVAITRILEYSDFYNMGAYLYLARNKKLNKQMLSHFLSLTPEIYTSMPLRTGKLVKDSDKVGEIGDFGSFSTFSGKNFASRKNSTMLKTSPILNQSDRNPQVHFISCSDRYHGLILKFKVELPTRFVFSQYKDFSKVLAELIVSPPKTQELKLGQFYPLEEYVNNVPLIKYKLELDPKYIYTIGYTIESSEKININQFNGEKFNGEKIFDEQQFDEIFKNEKMVYKLINGTCVEMYMTNNYIFWNIDSNTTSTYFKHQVDLIPFIIVNSRLDGEVTKCIIKLDSFVIIPVTNCYVKKHVNEFGLLNLGNGFVVRPAIRTGLSVHKTKVSFSGVTPLDLSTSALVKLNDKINLSLNPCLEEVMRYDPCLPFRLSFKFEKGFNLNVRPDFYIGLVSDREKLLWFSNGDLYVSTNFHVPSKDNEYRKINCLPYYETDVISVSFNPQESSLYFTVTNQTVKLDFHSYYYHITSVYTDNIIASTNTNTTEDTGTNTRALSTNNTTTLSTHKSSLSTDNSDSGSDYGYTCADRRNLINAVIFDDLAKIKSFLEFPCELFENGCDDHFDVDGHDYFLYSPIYIACNLGKLSLLKLMALNKNINFDVKSGPYKSTPLMGAVQGGHYDVVYHLLTIHSIDINAFDSSGHKCLYYSLFRSKEINFKIVELLLNFGADVHSDGTGSISENLHSIPGNNNLHKKLIDNHKLQKGVFYKSNWSLLQNLHIFMSNKLYVKYNIKVDPSVLGPISTLPQTTTPVTTGMSSPEFLSPDRRIESPDDTDILELMGNFLGKLTEDVKEGINTTMDLLTEGLQHLHSSKTDFSTKNSGFSALNSGISLSSIKNMTSLKNTTSIRSFNSKTSINTLGTMGTIGSSLGNLDTTGINLGNLGTSNIKVVLNNIINEDTVQMSNLVMKYVEESLEIIRKTLYKMKTGLDETNPLMKSVWNELNLTLKEFIIYHLSKFIKAIESETDELLKNFIALANSFINQLSECEGLSIVSETQYIILKFIRFENQLVSFGIANNELLFTQRLRRNSQLLTNLHIIDSYSFDLGFYIYTSSHNALTDEINKLPSNTNKLQVNDKLRSNTNTQVNTNTLKLNNLNGMEYNTMVGGNMYMFDRLRMELNNEMTFELDRTLVSLLDLLKNSENQLETLAKILIYSKNPDDMLVHLPPSDSQLWSPINITADTMFNNVQELRGKILKLKNTFPLSDMDLHLMYTVLWKLLNQYTSCEFVEDQKNNTEMKIINLLQGIGLINDMFQFGNYKMTHFDKITGIESKSFTNGENILRYNFMNSSSQNNEINLDGIGENLYIRPVSSPHLINRSDTNLSRNSGCSHLYLDLFNNNINRSDLTVNTTDAIVNGDLDENVLYESNNINTLENNRSNDLNTFENINTTNNLNTVVNNRSNDLNTVLNRLNNESSKGLEANLGTNSGGNWNGRDLGSDYIFHSLSLILLADRIRYFEVISDVFRNVIPIISTILNQPLIQYRPINSLISEGFEDYYGIKQGENEYIYKDSPINIQNDIEGKRNVYEDWNMSCLSNNSMNKSFSVCMGPIMPIHFTDYLKNKPLVKRNVLNEMYEKIFTLGSLSVDRPYFSVRVDRGIAHTTKLLRNSLWFQSTAQILNCNPNILRAKNNQRPFMVVFKGEGSTDFGGPFQELLTCISNEFMFPLTPDNDSESATIKCQNTINNYGMHQDTVLIKFSHYPVNNLFTQNSTLNEEKGLNENQNEKVDKGNSIFTLGCCDLGVCCSSGCCCVLSTFPFDEPVGSKDIGSSCRCGASELYSDSCTQSVPMELSMYESLGRLCAMCLCMMNPLNIAINPIIWKKLLCSNLKLIDLLDCDKMSVDLLQRFASLESTGAVTEGDVNGLVFSIESAEGDTLDLVENGSNLPVSPSNLAKYLTLATLFRLTEGDLGCSFLAKGMNSVVPIGRLRTLLDPRSLEFVVCGDSLVDLAVLRAHTVSYSLNLKKDLFDVLSRFTNEMLQLFLRFVSGRSRLPHPNSDWCLRLEYDNKPDEDADKRLPTSATCSFRLLMPKYSSLDIMYKRLIYAIENCIAIDLDAHVVHDEMQLSIN</sequence>
<dbReference type="GO" id="GO:0004842">
    <property type="term" value="F:ubiquitin-protein transferase activity"/>
    <property type="evidence" value="ECO:0007669"/>
    <property type="project" value="InterPro"/>
</dbReference>
<dbReference type="VEuPathDB" id="PiroplasmaDB:TA09555"/>
<feature type="domain" description="HECT" evidence="4">
    <location>
        <begin position="1938"/>
        <end position="1981"/>
    </location>
</feature>
<dbReference type="Gene3D" id="3.90.1750.10">
    <property type="entry name" value="Hect, E3 ligase catalytic domains"/>
    <property type="match status" value="1"/>
</dbReference>
<dbReference type="InterPro" id="IPR000569">
    <property type="entry name" value="HECT_dom"/>
</dbReference>
<gene>
    <name evidence="5" type="ORF">TAT_000117400</name>
    <name evidence="6" type="ORF">TAV_000116700</name>
</gene>
<evidence type="ECO:0000256" key="3">
    <source>
        <dbReference type="SAM" id="MobiDB-lite"/>
    </source>
</evidence>
<dbReference type="SMART" id="SM00119">
    <property type="entry name" value="HECTc"/>
    <property type="match status" value="1"/>
</dbReference>
<protein>
    <submittedName>
        <fullName evidence="6">Ankyrin repeats (3 copies)/HECT-domain (Ubiquitin-transferase), putative</fullName>
    </submittedName>
</protein>
<dbReference type="Pfam" id="PF12796">
    <property type="entry name" value="Ank_2"/>
    <property type="match status" value="1"/>
</dbReference>
<dbReference type="SUPFAM" id="SSF56204">
    <property type="entry name" value="Hect, E3 ligase catalytic domain"/>
    <property type="match status" value="1"/>
</dbReference>
<comment type="caution">
    <text evidence="2">Lacks conserved residue(s) required for the propagation of feature annotation.</text>
</comment>
<evidence type="ECO:0000256" key="2">
    <source>
        <dbReference type="PROSITE-ProRule" id="PRU00104"/>
    </source>
</evidence>
<evidence type="ECO:0000256" key="1">
    <source>
        <dbReference type="ARBA" id="ARBA00022786"/>
    </source>
</evidence>
<name>A0A3B0N2S6_THEAN</name>
<dbReference type="EMBL" id="UIVT01000001">
    <property type="protein sequence ID" value="SVP89321.1"/>
    <property type="molecule type" value="Genomic_DNA"/>
</dbReference>
<proteinExistence type="predicted"/>
<dbReference type="SUPFAM" id="SSF48403">
    <property type="entry name" value="Ankyrin repeat"/>
    <property type="match status" value="1"/>
</dbReference>
<accession>A0A3B0N2S6</accession>
<dbReference type="Gene3D" id="3.30.2410.10">
    <property type="entry name" value="Hect, E3 ligase catalytic domain"/>
    <property type="match status" value="1"/>
</dbReference>
<dbReference type="InterPro" id="IPR042469">
    <property type="entry name" value="HECTD3"/>
</dbReference>
<feature type="active site" description="Glycyl thioester intermediate" evidence="2">
    <location>
        <position position="2337"/>
    </location>
</feature>
<dbReference type="PANTHER" id="PTHR46654:SF1">
    <property type="entry name" value="E3 UBIQUITIN-PROTEIN LIGASE HECTD3"/>
    <property type="match status" value="1"/>
</dbReference>
<reference evidence="6" key="1">
    <citation type="submission" date="2018-07" db="EMBL/GenBank/DDBJ databases">
        <authorList>
            <person name="Quirk P.G."/>
            <person name="Krulwich T.A."/>
        </authorList>
    </citation>
    <scope>NUCLEOTIDE SEQUENCE</scope>
    <source>
        <strain evidence="6">Anand</strain>
    </source>
</reference>
<feature type="domain" description="HECT" evidence="4">
    <location>
        <begin position="2105"/>
        <end position="2369"/>
    </location>
</feature>
<dbReference type="PANTHER" id="PTHR46654">
    <property type="entry name" value="E3 UBIQUITIN-PROTEIN LIGASE HECTD3"/>
    <property type="match status" value="1"/>
</dbReference>
<dbReference type="InterPro" id="IPR036770">
    <property type="entry name" value="Ankyrin_rpt-contain_sf"/>
</dbReference>
<keyword evidence="1 2" id="KW-0833">Ubl conjugation pathway</keyword>
<dbReference type="InterPro" id="IPR002110">
    <property type="entry name" value="Ankyrin_rpt"/>
</dbReference>
<organism evidence="6">
    <name type="scientific">Theileria annulata</name>
    <dbReference type="NCBI Taxonomy" id="5874"/>
    <lineage>
        <taxon>Eukaryota</taxon>
        <taxon>Sar</taxon>
        <taxon>Alveolata</taxon>
        <taxon>Apicomplexa</taxon>
        <taxon>Aconoidasida</taxon>
        <taxon>Piroplasmida</taxon>
        <taxon>Theileriidae</taxon>
        <taxon>Theileria</taxon>
    </lineage>
</organism>
<evidence type="ECO:0000313" key="6">
    <source>
        <dbReference type="EMBL" id="SVP90461.1"/>
    </source>
</evidence>
<dbReference type="EMBL" id="UIVS01000001">
    <property type="protein sequence ID" value="SVP90461.1"/>
    <property type="molecule type" value="Genomic_DNA"/>
</dbReference>
<dbReference type="Gene3D" id="1.25.40.20">
    <property type="entry name" value="Ankyrin repeat-containing domain"/>
    <property type="match status" value="1"/>
</dbReference>
<dbReference type="PROSITE" id="PS50237">
    <property type="entry name" value="HECT"/>
    <property type="match status" value="2"/>
</dbReference>
<dbReference type="InterPro" id="IPR035983">
    <property type="entry name" value="Hect_E3_ubiquitin_ligase"/>
</dbReference>
<keyword evidence="6" id="KW-0808">Transferase</keyword>
<dbReference type="SMART" id="SM00248">
    <property type="entry name" value="ANK"/>
    <property type="match status" value="3"/>
</dbReference>